<dbReference type="EMBL" id="CAFZ01000010">
    <property type="protein sequence ID" value="CCA67132.1"/>
    <property type="molecule type" value="Genomic_DNA"/>
</dbReference>
<feature type="domain" description="RNA polymerase III Rpc82 C -terminal" evidence="10">
    <location>
        <begin position="139"/>
        <end position="280"/>
    </location>
</feature>
<organism evidence="13 14">
    <name type="scientific">Serendipita indica (strain DSM 11827)</name>
    <name type="common">Root endophyte fungus</name>
    <name type="synonym">Piriformospora indica</name>
    <dbReference type="NCBI Taxonomy" id="1109443"/>
    <lineage>
        <taxon>Eukaryota</taxon>
        <taxon>Fungi</taxon>
        <taxon>Dikarya</taxon>
        <taxon>Basidiomycota</taxon>
        <taxon>Agaricomycotina</taxon>
        <taxon>Agaricomycetes</taxon>
        <taxon>Sebacinales</taxon>
        <taxon>Serendipitaceae</taxon>
        <taxon>Serendipita</taxon>
    </lineage>
</organism>
<dbReference type="Proteomes" id="UP000007148">
    <property type="component" value="Unassembled WGS sequence"/>
</dbReference>
<dbReference type="InParanoid" id="G4T799"/>
<dbReference type="InterPro" id="IPR036390">
    <property type="entry name" value="WH_DNA-bd_sf"/>
</dbReference>
<dbReference type="STRING" id="1109443.G4T799"/>
<evidence type="ECO:0000256" key="4">
    <source>
        <dbReference type="ARBA" id="ARBA00016689"/>
    </source>
</evidence>
<gene>
    <name evidence="13" type="ORF">PIIN_00966</name>
</gene>
<sequence length="530" mass="59608">MDPETVRLCAWIIKSHFGDMVSLVVQTLAAHGRLSFRELVLFTKLKPRAIAASLIVLSQHGLLWHSNVQDDERYECNVDECLQRQRFGKFLLIANDLYGEDGVLVVQTILDHGRVRFPQLIEELPQIERGRLQKLVRRMLQKRFIKSTTEYLTKSRADRIADAENRLLMADVTTKNVAVASAKRLAEKRLEAEEQVAAREREVEALGLKLSESKATTKSMKGKDKDKEKEIDETIWLRINFTTFNICLRNSLIESAVRARYNEPAASVMRAVLKATEKNIVGSNGILEEMSEDDNLASGLATRGSSKSNASLLKEYISMLSTSDTLSPSSVSSSFLSSGSTGMSSKVQVDFIGIYRKLKLAVLEGYVRERWGPLAVRIVKILLAMGMMDERQLAKVAMISPDSIRPLISVLSGASIITSQEVPKGKDFLPSRTSYFWHVDMNKTNAVMLSTLMKTMANIMERKAAESSTPLLKTLLETRRRTDVAADESLLTYAEKELLRQWEEKMVKLGILESRVDEAMFILRELPLAS</sequence>
<comment type="function">
    <text evidence="8 9">DNA-dependent RNA polymerase catalyzes the transcription of DNA into RNA using the four ribonucleoside triphosphates as substrates. Specific core component of RNA polymerase III which synthesizes small RNAs, such as 5S rRNA and tRNAs.</text>
</comment>
<dbReference type="Gene3D" id="1.10.10.10">
    <property type="entry name" value="Winged helix-like DNA-binding domain superfamily/Winged helix DNA-binding domain"/>
    <property type="match status" value="4"/>
</dbReference>
<evidence type="ECO:0000256" key="9">
    <source>
        <dbReference type="RuleBase" id="RU367076"/>
    </source>
</evidence>
<dbReference type="AlphaFoldDB" id="G4T799"/>
<evidence type="ECO:0000256" key="3">
    <source>
        <dbReference type="ARBA" id="ARBA00011206"/>
    </source>
</evidence>
<proteinExistence type="inferred from homology"/>
<dbReference type="Pfam" id="PF22536">
    <property type="entry name" value="WHD_POLR3C"/>
    <property type="match status" value="1"/>
</dbReference>
<dbReference type="InterPro" id="IPR008806">
    <property type="entry name" value="RNA_pol_III_Rpc82_C"/>
</dbReference>
<reference evidence="13 14" key="1">
    <citation type="journal article" date="2011" name="PLoS Pathog.">
        <title>Endophytic Life Strategies Decoded by Genome and Transcriptome Analyses of the Mutualistic Root Symbiont Piriformospora indica.</title>
        <authorList>
            <person name="Zuccaro A."/>
            <person name="Lahrmann U."/>
            <person name="Guldener U."/>
            <person name="Langen G."/>
            <person name="Pfiffi S."/>
            <person name="Biedenkopf D."/>
            <person name="Wong P."/>
            <person name="Samans B."/>
            <person name="Grimm C."/>
            <person name="Basiewicz M."/>
            <person name="Murat C."/>
            <person name="Martin F."/>
            <person name="Kogel K.H."/>
        </authorList>
    </citation>
    <scope>NUCLEOTIDE SEQUENCE [LARGE SCALE GENOMIC DNA]</scope>
    <source>
        <strain evidence="13 14">DSM 11827</strain>
    </source>
</reference>
<dbReference type="GO" id="GO:0005666">
    <property type="term" value="C:RNA polymerase III complex"/>
    <property type="evidence" value="ECO:0007669"/>
    <property type="project" value="UniProtKB-UniRule"/>
</dbReference>
<comment type="similarity">
    <text evidence="2 9">Belongs to the RNA polymerase beta chain family.</text>
</comment>
<dbReference type="eggNOG" id="KOG2587">
    <property type="taxonomic scope" value="Eukaryota"/>
</dbReference>
<keyword evidence="6 9" id="KW-0804">Transcription</keyword>
<keyword evidence="5 9" id="KW-0240">DNA-directed RNA polymerase</keyword>
<dbReference type="GO" id="GO:0006351">
    <property type="term" value="P:DNA-templated transcription"/>
    <property type="evidence" value="ECO:0007669"/>
    <property type="project" value="InterPro"/>
</dbReference>
<dbReference type="InterPro" id="IPR039748">
    <property type="entry name" value="RPC3"/>
</dbReference>
<evidence type="ECO:0000256" key="5">
    <source>
        <dbReference type="ARBA" id="ARBA00022478"/>
    </source>
</evidence>
<dbReference type="OrthoDB" id="272392at2759"/>
<evidence type="ECO:0000259" key="10">
    <source>
        <dbReference type="Pfam" id="PF05645"/>
    </source>
</evidence>
<dbReference type="SUPFAM" id="SSF46785">
    <property type="entry name" value="Winged helix' DNA-binding domain"/>
    <property type="match status" value="1"/>
</dbReference>
<dbReference type="InterPro" id="IPR055207">
    <property type="entry name" value="POLR3C_WHD"/>
</dbReference>
<comment type="subunit">
    <text evidence="3 9">Component of the RNA polymerase III (Pol III) complex consisting of 17 subunits.</text>
</comment>
<feature type="domain" description="RNA polymerase III subunit RPC82-related helix-turn-helix" evidence="11">
    <location>
        <begin position="8"/>
        <end position="62"/>
    </location>
</feature>
<dbReference type="Pfam" id="PF08221">
    <property type="entry name" value="HTH_9"/>
    <property type="match status" value="1"/>
</dbReference>
<evidence type="ECO:0000259" key="12">
    <source>
        <dbReference type="Pfam" id="PF22536"/>
    </source>
</evidence>
<dbReference type="HOGENOM" id="CLU_023294_2_0_1"/>
<evidence type="ECO:0000256" key="2">
    <source>
        <dbReference type="ARBA" id="ARBA00006835"/>
    </source>
</evidence>
<protein>
    <recommendedName>
        <fullName evidence="4 9">DNA-directed RNA polymerase III subunit RPC3</fullName>
        <shortName evidence="9">RNA polymerase III subunit C3</shortName>
    </recommendedName>
</protein>
<evidence type="ECO:0000259" key="11">
    <source>
        <dbReference type="Pfam" id="PF08221"/>
    </source>
</evidence>
<evidence type="ECO:0000313" key="13">
    <source>
        <dbReference type="EMBL" id="CCA67132.1"/>
    </source>
</evidence>
<evidence type="ECO:0000256" key="1">
    <source>
        <dbReference type="ARBA" id="ARBA00004123"/>
    </source>
</evidence>
<evidence type="ECO:0000256" key="8">
    <source>
        <dbReference type="ARBA" id="ARBA00025127"/>
    </source>
</evidence>
<name>G4T799_SERID</name>
<evidence type="ECO:0000256" key="7">
    <source>
        <dbReference type="ARBA" id="ARBA00023242"/>
    </source>
</evidence>
<dbReference type="FunCoup" id="G4T799">
    <property type="interactions" value="676"/>
</dbReference>
<feature type="domain" description="DNA-directed RNA polymerase III subunit RPC3 winged-helix" evidence="12">
    <location>
        <begin position="363"/>
        <end position="439"/>
    </location>
</feature>
<dbReference type="InterPro" id="IPR013197">
    <property type="entry name" value="RNA_pol_III_RPC82-rel_HTH"/>
</dbReference>
<keyword evidence="7 9" id="KW-0539">Nucleus</keyword>
<comment type="caution">
    <text evidence="13">The sequence shown here is derived from an EMBL/GenBank/DDBJ whole genome shotgun (WGS) entry which is preliminary data.</text>
</comment>
<dbReference type="GO" id="GO:0003697">
    <property type="term" value="F:single-stranded DNA binding"/>
    <property type="evidence" value="ECO:0007669"/>
    <property type="project" value="UniProtKB-UniRule"/>
</dbReference>
<dbReference type="InterPro" id="IPR036388">
    <property type="entry name" value="WH-like_DNA-bd_sf"/>
</dbReference>
<dbReference type="Pfam" id="PF05645">
    <property type="entry name" value="RNA_pol_Rpc82"/>
    <property type="match status" value="1"/>
</dbReference>
<dbReference type="PANTHER" id="PTHR12949:SF0">
    <property type="entry name" value="DNA-DIRECTED RNA POLYMERASE III SUBUNIT RPC3"/>
    <property type="match status" value="1"/>
</dbReference>
<dbReference type="OMA" id="GQYVVHM"/>
<keyword evidence="14" id="KW-1185">Reference proteome</keyword>
<evidence type="ECO:0000313" key="14">
    <source>
        <dbReference type="Proteomes" id="UP000007148"/>
    </source>
</evidence>
<dbReference type="PANTHER" id="PTHR12949">
    <property type="entry name" value="RNA POLYMERASE III DNA DIRECTED -RELATED"/>
    <property type="match status" value="1"/>
</dbReference>
<accession>G4T799</accession>
<comment type="subcellular location">
    <subcellularLocation>
        <location evidence="1 9">Nucleus</location>
    </subcellularLocation>
</comment>
<evidence type="ECO:0000256" key="6">
    <source>
        <dbReference type="ARBA" id="ARBA00023163"/>
    </source>
</evidence>